<evidence type="ECO:0000313" key="3">
    <source>
        <dbReference type="Proteomes" id="UP000235116"/>
    </source>
</evidence>
<evidence type="ECO:0000259" key="1">
    <source>
        <dbReference type="Pfam" id="PF08349"/>
    </source>
</evidence>
<dbReference type="PANTHER" id="PTHR30087">
    <property type="entry name" value="INNER MEMBRANE PROTEIN"/>
    <property type="match status" value="1"/>
</dbReference>
<dbReference type="KEGG" id="kak:Kalk_19240"/>
<dbReference type="InterPro" id="IPR017087">
    <property type="entry name" value="UCP037004"/>
</dbReference>
<protein>
    <recommendedName>
        <fullName evidence="1">DUF1722 domain-containing protein</fullName>
    </recommendedName>
</protein>
<name>A0A2K9LQC3_9GAMM</name>
<dbReference type="EMBL" id="CP022684">
    <property type="protein sequence ID" value="AUM14430.1"/>
    <property type="molecule type" value="Genomic_DNA"/>
</dbReference>
<dbReference type="InterPro" id="IPR013560">
    <property type="entry name" value="DUF1722"/>
</dbReference>
<feature type="domain" description="DUF1722" evidence="1">
    <location>
        <begin position="193"/>
        <end position="311"/>
    </location>
</feature>
<dbReference type="RefSeq" id="WP_101895804.1">
    <property type="nucleotide sequence ID" value="NZ_CP022684.1"/>
</dbReference>
<dbReference type="AlphaFoldDB" id="A0A2K9LQC3"/>
<sequence>MSIPERKIPVAISRCLLGDNVRYNGDHKHNRFCTSVLADYFEFVPTCPEVEIGMGVPRKPIRLVDLDGDIRALETDDASKDYTDALTEKGASFTQSHKQICGFIATPNSPSCGVFGVKLYLPNGNPINKTEGRFSAALRKANPLLPVEESGRLNDAGLRENFIMRVYTYQRWLALKEAGITPSAIINFHSRHKYLLMSHNYNAYKALGRMIADIGSSDIELIADEYIQTLMSAISAPPERGKHCNVLQHLMGYLKQNIDKQDKKELLNSIEDYRTGIVPLIVPIALLRHHFERSSDQHQYPLNQFYLAPYPHELGLRSHIH</sequence>
<organism evidence="2 3">
    <name type="scientific">Ketobacter alkanivorans</name>
    <dbReference type="NCBI Taxonomy" id="1917421"/>
    <lineage>
        <taxon>Bacteria</taxon>
        <taxon>Pseudomonadati</taxon>
        <taxon>Pseudomonadota</taxon>
        <taxon>Gammaproteobacteria</taxon>
        <taxon>Pseudomonadales</taxon>
        <taxon>Ketobacteraceae</taxon>
        <taxon>Ketobacter</taxon>
    </lineage>
</organism>
<proteinExistence type="predicted"/>
<keyword evidence="3" id="KW-1185">Reference proteome</keyword>
<accession>A0A2K9LQC3</accession>
<gene>
    <name evidence="2" type="ORF">Kalk_19240</name>
</gene>
<dbReference type="Proteomes" id="UP000235116">
    <property type="component" value="Chromosome"/>
</dbReference>
<evidence type="ECO:0000313" key="2">
    <source>
        <dbReference type="EMBL" id="AUM14430.1"/>
    </source>
</evidence>
<dbReference type="InterPro" id="IPR007553">
    <property type="entry name" value="2-thiour_desulf"/>
</dbReference>
<dbReference type="PIRSF" id="PIRSF037004">
    <property type="entry name" value="UCP037004"/>
    <property type="match status" value="1"/>
</dbReference>
<reference evidence="3" key="1">
    <citation type="submission" date="2017-08" db="EMBL/GenBank/DDBJ databases">
        <title>Direct submision.</title>
        <authorList>
            <person name="Kim S.-J."/>
            <person name="Rhee S.-K."/>
        </authorList>
    </citation>
    <scope>NUCLEOTIDE SEQUENCE [LARGE SCALE GENOMIC DNA]</scope>
    <source>
        <strain evidence="3">GI5</strain>
    </source>
</reference>
<dbReference type="Pfam" id="PF08349">
    <property type="entry name" value="DUF1722"/>
    <property type="match status" value="1"/>
</dbReference>
<dbReference type="PANTHER" id="PTHR30087:SF0">
    <property type="entry name" value="INNER MEMBRANE PROTEIN"/>
    <property type="match status" value="1"/>
</dbReference>
<dbReference type="Pfam" id="PF04463">
    <property type="entry name" value="2-thiour_desulf"/>
    <property type="match status" value="1"/>
</dbReference>
<dbReference type="OrthoDB" id="495783at2"/>